<keyword evidence="2" id="KW-0812">Transmembrane</keyword>
<sequence length="119" mass="12434">MRPDRPLLGAVACLAAGVALILGYCQGATSLNAAFPFSASNLHIDITTNGPAVFGGIGLIALGLLLLAWAVLAAIVSQIARLFARDDQFESILDRDTESSFDDEPYSGSLGISESRHEG</sequence>
<dbReference type="Proteomes" id="UP000239735">
    <property type="component" value="Unassembled WGS sequence"/>
</dbReference>
<keyword evidence="2" id="KW-0472">Membrane</keyword>
<dbReference type="AlphaFoldDB" id="A0A2N9L654"/>
<gene>
    <name evidence="3" type="ORF">SBA5_170033</name>
</gene>
<evidence type="ECO:0000313" key="3">
    <source>
        <dbReference type="EMBL" id="SPE18786.1"/>
    </source>
</evidence>
<organism evidence="3 4">
    <name type="scientific">Candidatus Sulfuritelmatomonas gaucii</name>
    <dbReference type="NCBI Taxonomy" id="2043161"/>
    <lineage>
        <taxon>Bacteria</taxon>
        <taxon>Pseudomonadati</taxon>
        <taxon>Acidobacteriota</taxon>
        <taxon>Terriglobia</taxon>
        <taxon>Terriglobales</taxon>
        <taxon>Acidobacteriaceae</taxon>
        <taxon>Candidatus Sulfuritelmatomonas</taxon>
    </lineage>
</organism>
<evidence type="ECO:0000256" key="1">
    <source>
        <dbReference type="SAM" id="MobiDB-lite"/>
    </source>
</evidence>
<name>A0A2N9L654_9BACT</name>
<protein>
    <submittedName>
        <fullName evidence="3">Uncharacterized protein</fullName>
    </submittedName>
</protein>
<dbReference type="EMBL" id="OKRB01000072">
    <property type="protein sequence ID" value="SPE18786.1"/>
    <property type="molecule type" value="Genomic_DNA"/>
</dbReference>
<keyword evidence="2" id="KW-1133">Transmembrane helix</keyword>
<evidence type="ECO:0000256" key="2">
    <source>
        <dbReference type="SAM" id="Phobius"/>
    </source>
</evidence>
<feature type="region of interest" description="Disordered" evidence="1">
    <location>
        <begin position="96"/>
        <end position="119"/>
    </location>
</feature>
<reference evidence="4" key="1">
    <citation type="submission" date="2018-02" db="EMBL/GenBank/DDBJ databases">
        <authorList>
            <person name="Hausmann B."/>
        </authorList>
    </citation>
    <scope>NUCLEOTIDE SEQUENCE [LARGE SCALE GENOMIC DNA]</scope>
    <source>
        <strain evidence="4">Peat soil MAG SbA5</strain>
    </source>
</reference>
<accession>A0A2N9L654</accession>
<evidence type="ECO:0000313" key="4">
    <source>
        <dbReference type="Proteomes" id="UP000239735"/>
    </source>
</evidence>
<proteinExistence type="predicted"/>
<feature type="transmembrane region" description="Helical" evidence="2">
    <location>
        <begin position="51"/>
        <end position="76"/>
    </location>
</feature>